<evidence type="ECO:0000313" key="6">
    <source>
        <dbReference type="Proteomes" id="UP000273307"/>
    </source>
</evidence>
<keyword evidence="6" id="KW-1185">Reference proteome</keyword>
<dbReference type="Pfam" id="PF06259">
    <property type="entry name" value="Abhydrolase_8"/>
    <property type="match status" value="1"/>
</dbReference>
<proteinExistence type="predicted"/>
<dbReference type="InterPro" id="IPR054469">
    <property type="entry name" value="Pred_hydrolase_N"/>
</dbReference>
<evidence type="ECO:0000256" key="1">
    <source>
        <dbReference type="SAM" id="Coils"/>
    </source>
</evidence>
<evidence type="ECO:0000259" key="3">
    <source>
        <dbReference type="Pfam" id="PF06259"/>
    </source>
</evidence>
<dbReference type="InterPro" id="IPR010427">
    <property type="entry name" value="DUF1023"/>
</dbReference>
<dbReference type="AlphaFoldDB" id="A0A498QHB2"/>
<dbReference type="Pfam" id="PF22905">
    <property type="entry name" value="Hydro_N_hd"/>
    <property type="match status" value="1"/>
</dbReference>
<feature type="domain" description="DUF1023" evidence="3">
    <location>
        <begin position="365"/>
        <end position="548"/>
    </location>
</feature>
<keyword evidence="1" id="KW-0175">Coiled coil</keyword>
<evidence type="ECO:0000259" key="4">
    <source>
        <dbReference type="Pfam" id="PF22905"/>
    </source>
</evidence>
<dbReference type="RefSeq" id="WP_122526279.1">
    <property type="nucleotide sequence ID" value="NZ_UPHP01000148.1"/>
</dbReference>
<sequence length="647" mass="68649">MQLRHISVPLLIAEAGGDPWEINNSVQVGRPAQISSLGQAFHDAGRCAAEADAAFADARRRFEAAWNRESGDHPINDSAEVQRVTQSLGAQSLRLPKIGVDVENIAAALAEAQRSAGGQISTLEAQLQQLDNEIGEALGLEKSIHLTAADLSALDALISALEERAINDTQATVGQLESIRSGYADTLEKSLVNLRTDGYEPAAIQALDAPQAPGEQPSNRPPLPQPLPEDPKQFADLWGRLTPEDKDWLYSQDHNIGNHDGMPAVDRDHYNRLALADELTRSQAAAAQADALRAQHPDWAAGKNIPHPNRPGAIFDDRLSYEAWHRQYDAARNQAKYLPDLEAVDRAVKGSADRKLLLLDTKNGRQARAAIAVGDPDTATHVSVTAPGLNTTVRGSIGGMIEEATNLRTEALRQLRFTPGHEHDSVSAIAWVGYDAPQVPGWDDVGASIAGIWSVSHDDVAKAGAHDLARFDDGLGVAHQGAPAHLTAIGHSYGSLTMGLALQEPGNHGVSDALFYGSPGIEASTPQQLHLNAGHVYAMETPDDPIQWTYNSKAIVHGLPSGLAALLGFGADATDTGDFGPNPATNPNFTRLATGPATVSDGHGGTLSLEGAHGHSDYPRRGSNNLPRTTGYNIAAIVAGLGDKAIK</sequence>
<organism evidence="5 6">
    <name type="scientific">Mycobacterium attenuatum</name>
    <dbReference type="NCBI Taxonomy" id="2341086"/>
    <lineage>
        <taxon>Bacteria</taxon>
        <taxon>Bacillati</taxon>
        <taxon>Actinomycetota</taxon>
        <taxon>Actinomycetes</taxon>
        <taxon>Mycobacteriales</taxon>
        <taxon>Mycobacteriaceae</taxon>
        <taxon>Mycobacterium</taxon>
    </lineage>
</organism>
<evidence type="ECO:0000313" key="5">
    <source>
        <dbReference type="EMBL" id="VBA44273.1"/>
    </source>
</evidence>
<gene>
    <name evidence="5" type="ORF">LAUMK136_05541</name>
</gene>
<dbReference type="EMBL" id="UPHP01000148">
    <property type="protein sequence ID" value="VBA44273.1"/>
    <property type="molecule type" value="Genomic_DNA"/>
</dbReference>
<dbReference type="OrthoDB" id="5969911at2"/>
<name>A0A498QHB2_9MYCO</name>
<dbReference type="Proteomes" id="UP000273307">
    <property type="component" value="Unassembled WGS sequence"/>
</dbReference>
<feature type="region of interest" description="Disordered" evidence="2">
    <location>
        <begin position="596"/>
        <end position="626"/>
    </location>
</feature>
<evidence type="ECO:0008006" key="7">
    <source>
        <dbReference type="Google" id="ProtNLM"/>
    </source>
</evidence>
<protein>
    <recommendedName>
        <fullName evidence="7">Alpha/beta hydrolase</fullName>
    </recommendedName>
</protein>
<accession>A0A498QHB2</accession>
<feature type="compositionally biased region" description="Pro residues" evidence="2">
    <location>
        <begin position="219"/>
        <end position="228"/>
    </location>
</feature>
<feature type="coiled-coil region" evidence="1">
    <location>
        <begin position="113"/>
        <end position="140"/>
    </location>
</feature>
<feature type="domain" description="Predicted hydrolase N-terminal" evidence="4">
    <location>
        <begin position="1"/>
        <end position="195"/>
    </location>
</feature>
<reference evidence="5 6" key="1">
    <citation type="submission" date="2018-09" db="EMBL/GenBank/DDBJ databases">
        <authorList>
            <person name="Tagini F."/>
        </authorList>
    </citation>
    <scope>NUCLEOTIDE SEQUENCE [LARGE SCALE GENOMIC DNA]</scope>
    <source>
        <strain evidence="5 6">MK136</strain>
    </source>
</reference>
<feature type="region of interest" description="Disordered" evidence="2">
    <location>
        <begin position="210"/>
        <end position="233"/>
    </location>
</feature>
<evidence type="ECO:0000256" key="2">
    <source>
        <dbReference type="SAM" id="MobiDB-lite"/>
    </source>
</evidence>